<evidence type="ECO:0000256" key="2">
    <source>
        <dbReference type="ARBA" id="ARBA00023136"/>
    </source>
</evidence>
<dbReference type="PANTHER" id="PTHR37042:SF4">
    <property type="entry name" value="OUTER MEMBRANE PROTEIN RV1973"/>
    <property type="match status" value="1"/>
</dbReference>
<dbReference type="HOGENOM" id="CLU_072301_0_0_11"/>
<evidence type="ECO:0000256" key="1">
    <source>
        <dbReference type="ARBA" id="ARBA00004370"/>
    </source>
</evidence>
<evidence type="ECO:0000256" key="4">
    <source>
        <dbReference type="SAM" id="Phobius"/>
    </source>
</evidence>
<sequence>MSKVDAEAPQAEAEQVEAVGPVTSGGRRRPRWPVVAGVAAVLCSVVMAAASGHILWEHRNQARDQQNRAEFVAAAKQIVVTLMSIDFRDPQAGVQRILDNSADPFRTEFQSGAEDFVQLSTDAGVTTKATANAAAVRSATTESAVVLVAATSTVTTADGVAEAPRSWRLAVDLQRDGDRIKMSKVEFLQ</sequence>
<comment type="caution">
    <text evidence="5">The sequence shown here is derived from an EMBL/GenBank/DDBJ whole genome shotgun (WGS) entry which is preliminary data.</text>
</comment>
<keyword evidence="2 4" id="KW-0472">Membrane</keyword>
<evidence type="ECO:0000256" key="3">
    <source>
        <dbReference type="SAM" id="MobiDB-lite"/>
    </source>
</evidence>
<evidence type="ECO:0000313" key="6">
    <source>
        <dbReference type="Proteomes" id="UP000006072"/>
    </source>
</evidence>
<organism evidence="5 6">
    <name type="scientific">Mycolicibacterium vaccae ATCC 25954</name>
    <dbReference type="NCBI Taxonomy" id="1194972"/>
    <lineage>
        <taxon>Bacteria</taxon>
        <taxon>Bacillati</taxon>
        <taxon>Actinomycetota</taxon>
        <taxon>Actinomycetes</taxon>
        <taxon>Mycobacteriales</taxon>
        <taxon>Mycobacteriaceae</taxon>
        <taxon>Mycolicibacterium</taxon>
    </lineage>
</organism>
<dbReference type="eggNOG" id="ENOG50343EN">
    <property type="taxonomic scope" value="Bacteria"/>
</dbReference>
<protein>
    <recommendedName>
        <fullName evidence="7">Mammalian cell entry protein</fullName>
    </recommendedName>
</protein>
<dbReference type="AlphaFoldDB" id="K0VD27"/>
<gene>
    <name evidence="5" type="ORF">MVAC_13658</name>
</gene>
<dbReference type="RefSeq" id="WP_003929059.1">
    <property type="nucleotide sequence ID" value="NZ_JH814685.1"/>
</dbReference>
<keyword evidence="4" id="KW-1133">Transmembrane helix</keyword>
<dbReference type="PATRIC" id="fig|1194972.3.peg.2728"/>
<evidence type="ECO:0000313" key="5">
    <source>
        <dbReference type="EMBL" id="EJZ08944.1"/>
    </source>
</evidence>
<feature type="region of interest" description="Disordered" evidence="3">
    <location>
        <begin position="1"/>
        <end position="28"/>
    </location>
</feature>
<feature type="compositionally biased region" description="Low complexity" evidence="3">
    <location>
        <begin position="7"/>
        <end position="22"/>
    </location>
</feature>
<dbReference type="EMBL" id="ALQA01000026">
    <property type="protein sequence ID" value="EJZ08944.1"/>
    <property type="molecule type" value="Genomic_DNA"/>
</dbReference>
<reference evidence="5 6" key="1">
    <citation type="journal article" date="2012" name="J. Bacteriol.">
        <title>Complete Genome Sequence of Mycobacterium vaccae Type Strain ATCC 25954.</title>
        <authorList>
            <person name="Ho Y.S."/>
            <person name="Adroub S.A."/>
            <person name="Abadi M."/>
            <person name="Al Alwan B."/>
            <person name="Alkhateeb R."/>
            <person name="Gao G."/>
            <person name="Ragab A."/>
            <person name="Ali S."/>
            <person name="van Soolingen D."/>
            <person name="Bitter W."/>
            <person name="Pain A."/>
            <person name="Abdallah A.M."/>
        </authorList>
    </citation>
    <scope>NUCLEOTIDE SEQUENCE [LARGE SCALE GENOMIC DNA]</scope>
    <source>
        <strain evidence="5 6">ATCC 25954</strain>
    </source>
</reference>
<evidence type="ECO:0008006" key="7">
    <source>
        <dbReference type="Google" id="ProtNLM"/>
    </source>
</evidence>
<proteinExistence type="predicted"/>
<accession>K0VD27</accession>
<keyword evidence="6" id="KW-1185">Reference proteome</keyword>
<name>K0VD27_MYCVA</name>
<dbReference type="GO" id="GO:0016020">
    <property type="term" value="C:membrane"/>
    <property type="evidence" value="ECO:0007669"/>
    <property type="project" value="UniProtKB-SubCell"/>
</dbReference>
<feature type="transmembrane region" description="Helical" evidence="4">
    <location>
        <begin position="34"/>
        <end position="56"/>
    </location>
</feature>
<dbReference type="Proteomes" id="UP000006072">
    <property type="component" value="Unassembled WGS sequence"/>
</dbReference>
<dbReference type="PANTHER" id="PTHR37042">
    <property type="entry name" value="OUTER MEMBRANE PROTEIN RV1973"/>
    <property type="match status" value="1"/>
</dbReference>
<keyword evidence="4" id="KW-0812">Transmembrane</keyword>
<comment type="subcellular location">
    <subcellularLocation>
        <location evidence="1">Membrane</location>
    </subcellularLocation>
</comment>